<comment type="caution">
    <text evidence="2">The sequence shown here is derived from an EMBL/GenBank/DDBJ whole genome shotgun (WGS) entry which is preliminary data.</text>
</comment>
<feature type="compositionally biased region" description="Acidic residues" evidence="1">
    <location>
        <begin position="46"/>
        <end position="55"/>
    </location>
</feature>
<dbReference type="Proteomes" id="UP001222325">
    <property type="component" value="Unassembled WGS sequence"/>
</dbReference>
<name>A0AAD6U0L0_9AGAR</name>
<proteinExistence type="predicted"/>
<dbReference type="AlphaFoldDB" id="A0AAD6U0L0"/>
<gene>
    <name evidence="2" type="ORF">B0H15DRAFT_782549</name>
</gene>
<keyword evidence="3" id="KW-1185">Reference proteome</keyword>
<feature type="compositionally biased region" description="Basic and acidic residues" evidence="1">
    <location>
        <begin position="56"/>
        <end position="65"/>
    </location>
</feature>
<feature type="non-terminal residue" evidence="2">
    <location>
        <position position="1"/>
    </location>
</feature>
<evidence type="ECO:0000313" key="3">
    <source>
        <dbReference type="Proteomes" id="UP001222325"/>
    </source>
</evidence>
<feature type="region of interest" description="Disordered" evidence="1">
    <location>
        <begin position="46"/>
        <end position="65"/>
    </location>
</feature>
<sequence length="120" mass="14127">FGIIKRRWALFTRAPEYPMETQARFIPAIGALHNFLRIHDASDDAEDLAEMDDDSPERREARRLSDFIEREPREISAEELGWNIPPEERVRAAARRDKIAKQMWVDYLAYLDEHNDEANT</sequence>
<evidence type="ECO:0000313" key="2">
    <source>
        <dbReference type="EMBL" id="KAJ7085991.1"/>
    </source>
</evidence>
<protein>
    <submittedName>
        <fullName evidence="2">Uncharacterized protein</fullName>
    </submittedName>
</protein>
<dbReference type="EMBL" id="JARJCN010000032">
    <property type="protein sequence ID" value="KAJ7085991.1"/>
    <property type="molecule type" value="Genomic_DNA"/>
</dbReference>
<accession>A0AAD6U0L0</accession>
<reference evidence="2" key="1">
    <citation type="submission" date="2023-03" db="EMBL/GenBank/DDBJ databases">
        <title>Massive genome expansion in bonnet fungi (Mycena s.s.) driven by repeated elements and novel gene families across ecological guilds.</title>
        <authorList>
            <consortium name="Lawrence Berkeley National Laboratory"/>
            <person name="Harder C.B."/>
            <person name="Miyauchi S."/>
            <person name="Viragh M."/>
            <person name="Kuo A."/>
            <person name="Thoen E."/>
            <person name="Andreopoulos B."/>
            <person name="Lu D."/>
            <person name="Skrede I."/>
            <person name="Drula E."/>
            <person name="Henrissat B."/>
            <person name="Morin E."/>
            <person name="Kohler A."/>
            <person name="Barry K."/>
            <person name="LaButti K."/>
            <person name="Morin E."/>
            <person name="Salamov A."/>
            <person name="Lipzen A."/>
            <person name="Mereny Z."/>
            <person name="Hegedus B."/>
            <person name="Baldrian P."/>
            <person name="Stursova M."/>
            <person name="Weitz H."/>
            <person name="Taylor A."/>
            <person name="Grigoriev I.V."/>
            <person name="Nagy L.G."/>
            <person name="Martin F."/>
            <person name="Kauserud H."/>
        </authorList>
    </citation>
    <scope>NUCLEOTIDE SEQUENCE</scope>
    <source>
        <strain evidence="2">CBHHK173m</strain>
    </source>
</reference>
<evidence type="ECO:0000256" key="1">
    <source>
        <dbReference type="SAM" id="MobiDB-lite"/>
    </source>
</evidence>
<organism evidence="2 3">
    <name type="scientific">Mycena belliarum</name>
    <dbReference type="NCBI Taxonomy" id="1033014"/>
    <lineage>
        <taxon>Eukaryota</taxon>
        <taxon>Fungi</taxon>
        <taxon>Dikarya</taxon>
        <taxon>Basidiomycota</taxon>
        <taxon>Agaricomycotina</taxon>
        <taxon>Agaricomycetes</taxon>
        <taxon>Agaricomycetidae</taxon>
        <taxon>Agaricales</taxon>
        <taxon>Marasmiineae</taxon>
        <taxon>Mycenaceae</taxon>
        <taxon>Mycena</taxon>
    </lineage>
</organism>